<evidence type="ECO:0000256" key="11">
    <source>
        <dbReference type="SAM" id="Phobius"/>
    </source>
</evidence>
<dbReference type="Pfam" id="PF02517">
    <property type="entry name" value="Rce1-like"/>
    <property type="match status" value="1"/>
</dbReference>
<keyword evidence="3" id="KW-0645">Protease</keyword>
<accession>A0AAI9X265</accession>
<evidence type="ECO:0000256" key="3">
    <source>
        <dbReference type="ARBA" id="ARBA00022670"/>
    </source>
</evidence>
<evidence type="ECO:0000256" key="9">
    <source>
        <dbReference type="ARBA" id="ARBA00047280"/>
    </source>
</evidence>
<organism evidence="13 14">
    <name type="scientific">Penicillium thymicola</name>
    <dbReference type="NCBI Taxonomy" id="293382"/>
    <lineage>
        <taxon>Eukaryota</taxon>
        <taxon>Fungi</taxon>
        <taxon>Dikarya</taxon>
        <taxon>Ascomycota</taxon>
        <taxon>Pezizomycotina</taxon>
        <taxon>Eurotiomycetes</taxon>
        <taxon>Eurotiomycetidae</taxon>
        <taxon>Eurotiales</taxon>
        <taxon>Aspergillaceae</taxon>
        <taxon>Penicillium</taxon>
    </lineage>
</organism>
<feature type="domain" description="CAAX prenyl protease 2/Lysostaphin resistance protein A-like" evidence="12">
    <location>
        <begin position="194"/>
        <end position="300"/>
    </location>
</feature>
<evidence type="ECO:0000313" key="13">
    <source>
        <dbReference type="EMBL" id="KAJ9480778.1"/>
    </source>
</evidence>
<evidence type="ECO:0000256" key="8">
    <source>
        <dbReference type="ARBA" id="ARBA00023136"/>
    </source>
</evidence>
<sequence>MAPLGIMAQLRSLYSKQGKSGVNLKKKKKKKEISQLTRNQMNLPCQSTRKKAKKKKKKKKKKNIYLSNPYLTPIQVLLTLLYVVPFYLSPTTRPSPSLSRDAPSVIRARIRAVTGSCIVSSVLVLWLIVEEDNSSLGAGVRLLGWWPVGLLETLRSLLLTAILFLGPLFERGIVEGEWKFWFRRSSLSECLGGWIGWRNYVAGPFTEEVMFRSAMVPLHLLAHTSPGRIVFLAPLYFGIAHVHHFYEFGLTHPDTPAIAALLRSLFQFGYTTIFGWYATFVYLRTGSLLSVVLIHSFCNWCGLPRFWGRVEAGEIIGPPMTRGKEDSDDDVKIGVRGNGGGLGVGWTVVYYVLLVAGAVGFAQGLWPLTESHHALVSFSGKSI</sequence>
<reference evidence="13" key="1">
    <citation type="submission" date="2015-06" db="EMBL/GenBank/DDBJ databases">
        <authorList>
            <person name="Nguyen H."/>
        </authorList>
    </citation>
    <scope>NUCLEOTIDE SEQUENCE</scope>
    <source>
        <strain evidence="13">DAOM 180753</strain>
    </source>
</reference>
<keyword evidence="14" id="KW-1185">Reference proteome</keyword>
<feature type="transmembrane region" description="Helical" evidence="11">
    <location>
        <begin position="149"/>
        <end position="169"/>
    </location>
</feature>
<evidence type="ECO:0000313" key="14">
    <source>
        <dbReference type="Proteomes" id="UP001227192"/>
    </source>
</evidence>
<protein>
    <recommendedName>
        <fullName evidence="10">intramembrane prenyl-peptidase Rce1</fullName>
        <ecNumber evidence="10">3.4.26.1</ecNumber>
    </recommendedName>
</protein>
<keyword evidence="7 11" id="KW-1133">Transmembrane helix</keyword>
<dbReference type="GO" id="GO:0004222">
    <property type="term" value="F:metalloendopeptidase activity"/>
    <property type="evidence" value="ECO:0007669"/>
    <property type="project" value="InterPro"/>
</dbReference>
<evidence type="ECO:0000256" key="6">
    <source>
        <dbReference type="ARBA" id="ARBA00022824"/>
    </source>
</evidence>
<reference evidence="13" key="2">
    <citation type="journal article" date="2016" name="Fungal Biol.">
        <title>Ochratoxin A production by Penicillium thymicola.</title>
        <authorList>
            <person name="Nguyen H.D.T."/>
            <person name="McMullin D.R."/>
            <person name="Ponomareva E."/>
            <person name="Riley R."/>
            <person name="Pomraning K.R."/>
            <person name="Baker S.E."/>
            <person name="Seifert K.A."/>
        </authorList>
    </citation>
    <scope>NUCLEOTIDE SEQUENCE</scope>
    <source>
        <strain evidence="13">DAOM 180753</strain>
    </source>
</reference>
<feature type="transmembrane region" description="Helical" evidence="11">
    <location>
        <begin position="70"/>
        <end position="89"/>
    </location>
</feature>
<keyword evidence="8 11" id="KW-0472">Membrane</keyword>
<dbReference type="PANTHER" id="PTHR13046">
    <property type="entry name" value="PROTEASE U48 CAAX PRENYL PROTEASE RCE1"/>
    <property type="match status" value="1"/>
</dbReference>
<evidence type="ECO:0000256" key="5">
    <source>
        <dbReference type="ARBA" id="ARBA00022801"/>
    </source>
</evidence>
<evidence type="ECO:0000256" key="7">
    <source>
        <dbReference type="ARBA" id="ARBA00022989"/>
    </source>
</evidence>
<dbReference type="EMBL" id="LACB01001094">
    <property type="protein sequence ID" value="KAJ9480778.1"/>
    <property type="molecule type" value="Genomic_DNA"/>
</dbReference>
<feature type="transmembrane region" description="Helical" evidence="11">
    <location>
        <begin position="342"/>
        <end position="366"/>
    </location>
</feature>
<dbReference type="GO" id="GO:0071586">
    <property type="term" value="P:CAAX-box protein processing"/>
    <property type="evidence" value="ECO:0007669"/>
    <property type="project" value="InterPro"/>
</dbReference>
<evidence type="ECO:0000256" key="10">
    <source>
        <dbReference type="ARBA" id="ARBA00049729"/>
    </source>
</evidence>
<name>A0AAI9X265_PENTH</name>
<keyword evidence="5" id="KW-0378">Hydrolase</keyword>
<proteinExistence type="inferred from homology"/>
<comment type="caution">
    <text evidence="13">The sequence shown here is derived from an EMBL/GenBank/DDBJ whole genome shotgun (WGS) entry which is preliminary data.</text>
</comment>
<dbReference type="InterPro" id="IPR039731">
    <property type="entry name" value="Rce1"/>
</dbReference>
<evidence type="ECO:0000256" key="1">
    <source>
        <dbReference type="ARBA" id="ARBA00004477"/>
    </source>
</evidence>
<feature type="transmembrane region" description="Helical" evidence="11">
    <location>
        <begin position="110"/>
        <end position="129"/>
    </location>
</feature>
<dbReference type="PANTHER" id="PTHR13046:SF0">
    <property type="entry name" value="CAAX PRENYL PROTEASE 2"/>
    <property type="match status" value="1"/>
</dbReference>
<dbReference type="Proteomes" id="UP001227192">
    <property type="component" value="Unassembled WGS sequence"/>
</dbReference>
<evidence type="ECO:0000256" key="4">
    <source>
        <dbReference type="ARBA" id="ARBA00022692"/>
    </source>
</evidence>
<gene>
    <name evidence="13" type="ORF">VN97_g12748</name>
</gene>
<dbReference type="AlphaFoldDB" id="A0AAI9X265"/>
<comment type="similarity">
    <text evidence="2">Belongs to the peptidase U48 family.</text>
</comment>
<dbReference type="GO" id="GO:0005789">
    <property type="term" value="C:endoplasmic reticulum membrane"/>
    <property type="evidence" value="ECO:0007669"/>
    <property type="project" value="UniProtKB-SubCell"/>
</dbReference>
<evidence type="ECO:0000259" key="12">
    <source>
        <dbReference type="Pfam" id="PF02517"/>
    </source>
</evidence>
<keyword evidence="4 11" id="KW-0812">Transmembrane</keyword>
<keyword evidence="6" id="KW-0256">Endoplasmic reticulum</keyword>
<dbReference type="InterPro" id="IPR003675">
    <property type="entry name" value="Rce1/LyrA-like_dom"/>
</dbReference>
<dbReference type="EC" id="3.4.26.1" evidence="10"/>
<comment type="subcellular location">
    <subcellularLocation>
        <location evidence="1">Endoplasmic reticulum membrane</location>
        <topology evidence="1">Multi-pass membrane protein</topology>
    </subcellularLocation>
</comment>
<evidence type="ECO:0000256" key="2">
    <source>
        <dbReference type="ARBA" id="ARBA00006897"/>
    </source>
</evidence>
<comment type="catalytic activity">
    <reaction evidence="9">
        <text>Hydrolyzes the peptide bond -P2-(S-farnesyl or geranylgeranyl)C-P1'-P2'-P3'-COOH where P1' and P2' are amino acids with aliphatic sidechains and P3' is any C-terminal residue.</text>
        <dbReference type="EC" id="3.4.26.1"/>
    </reaction>
</comment>